<sequence>MPVDQTWRHLGDQLVRRRVQLDPAYRTRRGFVAATRAASSDAWYRVITSLELGERDNYTRETIAAAEAAYRLQPGSIRSYLETGAPLQFLDDDADAPARPQQPPRYDDPVLQYLWDTPDPGLTESQREALVQVYLALTGAAARGGASAAPDPPAPARTA</sequence>
<evidence type="ECO:0000256" key="1">
    <source>
        <dbReference type="SAM" id="MobiDB-lite"/>
    </source>
</evidence>
<keyword evidence="3" id="KW-1185">Reference proteome</keyword>
<dbReference type="EMBL" id="VYTZ01000003">
    <property type="protein sequence ID" value="KAA9379727.1"/>
    <property type="molecule type" value="Genomic_DNA"/>
</dbReference>
<feature type="region of interest" description="Disordered" evidence="1">
    <location>
        <begin position="89"/>
        <end position="110"/>
    </location>
</feature>
<evidence type="ECO:0000313" key="2">
    <source>
        <dbReference type="EMBL" id="KAA9379727.1"/>
    </source>
</evidence>
<reference evidence="2 3" key="1">
    <citation type="submission" date="2019-09" db="EMBL/GenBank/DDBJ databases">
        <title>Screening of Novel Bioactive Compounds from Soil-Associated.</title>
        <authorList>
            <person name="Gong X."/>
        </authorList>
    </citation>
    <scope>NUCLEOTIDE SEQUENCE [LARGE SCALE GENOMIC DNA]</scope>
    <source>
        <strain evidence="2 3">Gxj-6</strain>
    </source>
</reference>
<dbReference type="RefSeq" id="WP_150932916.1">
    <property type="nucleotide sequence ID" value="NZ_VYTZ01000003.1"/>
</dbReference>
<protein>
    <submittedName>
        <fullName evidence="2">Uncharacterized protein</fullName>
    </submittedName>
</protein>
<name>A0A5J5K600_9ACTN</name>
<comment type="caution">
    <text evidence="2">The sequence shown here is derived from an EMBL/GenBank/DDBJ whole genome shotgun (WGS) entry which is preliminary data.</text>
</comment>
<proteinExistence type="predicted"/>
<organism evidence="2 3">
    <name type="scientific">Microbispora cellulosiformans</name>
    <dbReference type="NCBI Taxonomy" id="2614688"/>
    <lineage>
        <taxon>Bacteria</taxon>
        <taxon>Bacillati</taxon>
        <taxon>Actinomycetota</taxon>
        <taxon>Actinomycetes</taxon>
        <taxon>Streptosporangiales</taxon>
        <taxon>Streptosporangiaceae</taxon>
        <taxon>Microbispora</taxon>
    </lineage>
</organism>
<dbReference type="AlphaFoldDB" id="A0A5J5K600"/>
<dbReference type="Proteomes" id="UP000327011">
    <property type="component" value="Unassembled WGS sequence"/>
</dbReference>
<gene>
    <name evidence="2" type="ORF">F5972_08740</name>
</gene>
<evidence type="ECO:0000313" key="3">
    <source>
        <dbReference type="Proteomes" id="UP000327011"/>
    </source>
</evidence>
<accession>A0A5J5K600</accession>